<evidence type="ECO:0000313" key="2">
    <source>
        <dbReference type="EMBL" id="CAG8465171.1"/>
    </source>
</evidence>
<proteinExistence type="predicted"/>
<reference evidence="2" key="1">
    <citation type="submission" date="2021-06" db="EMBL/GenBank/DDBJ databases">
        <authorList>
            <person name="Kallberg Y."/>
            <person name="Tangrot J."/>
            <person name="Rosling A."/>
        </authorList>
    </citation>
    <scope>NUCLEOTIDE SEQUENCE</scope>
    <source>
        <strain evidence="2">CL551</strain>
    </source>
</reference>
<accession>A0A9N8Z305</accession>
<dbReference type="Proteomes" id="UP000789342">
    <property type="component" value="Unassembled WGS sequence"/>
</dbReference>
<keyword evidence="1" id="KW-0812">Transmembrane</keyword>
<evidence type="ECO:0000313" key="3">
    <source>
        <dbReference type="Proteomes" id="UP000789342"/>
    </source>
</evidence>
<feature type="transmembrane region" description="Helical" evidence="1">
    <location>
        <begin position="260"/>
        <end position="281"/>
    </location>
</feature>
<keyword evidence="3" id="KW-1185">Reference proteome</keyword>
<keyword evidence="1" id="KW-1133">Transmembrane helix</keyword>
<feature type="transmembrane region" description="Helical" evidence="1">
    <location>
        <begin position="220"/>
        <end position="240"/>
    </location>
</feature>
<protein>
    <submittedName>
        <fullName evidence="2">17381_t:CDS:1</fullName>
    </submittedName>
</protein>
<dbReference type="AlphaFoldDB" id="A0A9N8Z305"/>
<dbReference type="EMBL" id="CAJVPV010000605">
    <property type="protein sequence ID" value="CAG8465171.1"/>
    <property type="molecule type" value="Genomic_DNA"/>
</dbReference>
<name>A0A9N8Z305_9GLOM</name>
<feature type="transmembrane region" description="Helical" evidence="1">
    <location>
        <begin position="139"/>
        <end position="163"/>
    </location>
</feature>
<keyword evidence="1" id="KW-0472">Membrane</keyword>
<gene>
    <name evidence="2" type="ORF">AMORRO_LOCUS1594</name>
</gene>
<organism evidence="2 3">
    <name type="scientific">Acaulospora morrowiae</name>
    <dbReference type="NCBI Taxonomy" id="94023"/>
    <lineage>
        <taxon>Eukaryota</taxon>
        <taxon>Fungi</taxon>
        <taxon>Fungi incertae sedis</taxon>
        <taxon>Mucoromycota</taxon>
        <taxon>Glomeromycotina</taxon>
        <taxon>Glomeromycetes</taxon>
        <taxon>Diversisporales</taxon>
        <taxon>Acaulosporaceae</taxon>
        <taxon>Acaulospora</taxon>
    </lineage>
</organism>
<sequence>MNPQEAYSPPNQQNQQFFSYENNPSDVSLKYQHSESNYEYASRKPPFSTDDDVTTNRSLTDGWMFRPPENGHVITTGEMISRIVQYYEMFAVNVFLLGYNVLKNAKAGVSSSTYNNVLFDACSDRFVIEQFDFCAASRLIWVLIGGAVIYFVFTSIVAFGLYLELKRKGYDASFTALWHSPVFVLCYFYEDRRRVDILRIPNKYVKLSIWTRTHVHKISLALYCLFCMIFILISLAHGTAEKSRIDGEGFDKGLKKYYNPYLIPYYLALYIFSKTLLEMLISIFQDKNLRNEPERIGREYSSFKKNE</sequence>
<feature type="transmembrane region" description="Helical" evidence="1">
    <location>
        <begin position="169"/>
        <end position="189"/>
    </location>
</feature>
<evidence type="ECO:0000256" key="1">
    <source>
        <dbReference type="SAM" id="Phobius"/>
    </source>
</evidence>
<comment type="caution">
    <text evidence="2">The sequence shown here is derived from an EMBL/GenBank/DDBJ whole genome shotgun (WGS) entry which is preliminary data.</text>
</comment>
<dbReference type="OrthoDB" id="2365271at2759"/>